<name>A0A858U816_9MOLU</name>
<dbReference type="Proteomes" id="UP000501060">
    <property type="component" value="Chromosome"/>
</dbReference>
<dbReference type="EMBL" id="CP051481">
    <property type="protein sequence ID" value="QJG66876.1"/>
    <property type="molecule type" value="Genomic_DNA"/>
</dbReference>
<evidence type="ECO:0000313" key="1">
    <source>
        <dbReference type="EMBL" id="QJG66876.1"/>
    </source>
</evidence>
<keyword evidence="2" id="KW-1185">Reference proteome</keyword>
<dbReference type="RefSeq" id="WP_169604927.1">
    <property type="nucleotide sequence ID" value="NZ_CP051481.1"/>
</dbReference>
<accession>A0A858U816</accession>
<gene>
    <name evidence="1" type="ORF">HGG69_00855</name>
</gene>
<protein>
    <submittedName>
        <fullName evidence="1">Uncharacterized protein</fullName>
    </submittedName>
</protein>
<proteinExistence type="predicted"/>
<evidence type="ECO:0000313" key="2">
    <source>
        <dbReference type="Proteomes" id="UP000501060"/>
    </source>
</evidence>
<dbReference type="KEGG" id="mphe:HGG69_00855"/>
<dbReference type="AlphaFoldDB" id="A0A858U816"/>
<organism evidence="1 2">
    <name type="scientific">Mycoplasma phocoenae</name>
    <dbReference type="NCBI Taxonomy" id="754517"/>
    <lineage>
        <taxon>Bacteria</taxon>
        <taxon>Bacillati</taxon>
        <taxon>Mycoplasmatota</taxon>
        <taxon>Mollicutes</taxon>
        <taxon>Mycoplasmataceae</taxon>
        <taxon>Mycoplasma</taxon>
    </lineage>
</organism>
<sequence length="141" mass="16632">MDLTQKIKAKYSNIVNKCSWEVIEGNKILSIEINVHNFDEVQNWTNDINGFIDGEGDFGEYCLDIHSQGCDIELKYEDLNGYIDQKIRLFLNKPYNEEYEIVIKFLENRTNELYGIKNNKGRMQKITIAKENIKKIEKELF</sequence>
<reference evidence="1 2" key="1">
    <citation type="submission" date="2020-04" db="EMBL/GenBank/DDBJ databases">
        <title>Novel Mycoplasma species detected in Phocoena phocoena (harbor porpoise) from the USA.</title>
        <authorList>
            <person name="Volokhov D.V."/>
        </authorList>
    </citation>
    <scope>NUCLEOTIDE SEQUENCE [LARGE SCALE GENOMIC DNA]</scope>
    <source>
        <strain evidence="1 2">Phocoena C-264-GEN</strain>
    </source>
</reference>